<keyword evidence="1" id="KW-0472">Membrane</keyword>
<keyword evidence="1" id="KW-0812">Transmembrane</keyword>
<evidence type="ECO:0000313" key="2">
    <source>
        <dbReference type="EMBL" id="OGY58081.1"/>
    </source>
</evidence>
<dbReference type="AlphaFoldDB" id="A0A1G1Z0C5"/>
<proteinExistence type="predicted"/>
<keyword evidence="1" id="KW-1133">Transmembrane helix</keyword>
<sequence>MNNNKTLYYIVGVVLVVVAAAGGYFYGYMVGQKSSETEIANLKSSLATYFPPPPEEVFSLSGTVKDIGKDFIEIEIISFVQFPPQPGATTPTEVRTVRVGPETQITEFTFERTAPPVPTGGSVLPQEVPEKKIEFSDLKVGDQVKVEAAQNIKSETEFTATKVQKIPTTAFSAPVTETKTPSL</sequence>
<accession>A0A1G1Z0C5</accession>
<evidence type="ECO:0000313" key="3">
    <source>
        <dbReference type="Proteomes" id="UP000178651"/>
    </source>
</evidence>
<dbReference type="EMBL" id="MHIU01000007">
    <property type="protein sequence ID" value="OGY58081.1"/>
    <property type="molecule type" value="Genomic_DNA"/>
</dbReference>
<evidence type="ECO:0008006" key="4">
    <source>
        <dbReference type="Google" id="ProtNLM"/>
    </source>
</evidence>
<comment type="caution">
    <text evidence="2">The sequence shown here is derived from an EMBL/GenBank/DDBJ whole genome shotgun (WGS) entry which is preliminary data.</text>
</comment>
<feature type="transmembrane region" description="Helical" evidence="1">
    <location>
        <begin position="6"/>
        <end position="26"/>
    </location>
</feature>
<protein>
    <recommendedName>
        <fullName evidence="4">DUF5666 domain-containing protein</fullName>
    </recommendedName>
</protein>
<reference evidence="2 3" key="1">
    <citation type="journal article" date="2016" name="Nat. Commun.">
        <title>Thousands of microbial genomes shed light on interconnected biogeochemical processes in an aquifer system.</title>
        <authorList>
            <person name="Anantharaman K."/>
            <person name="Brown C.T."/>
            <person name="Hug L.A."/>
            <person name="Sharon I."/>
            <person name="Castelle C.J."/>
            <person name="Probst A.J."/>
            <person name="Thomas B.C."/>
            <person name="Singh A."/>
            <person name="Wilkins M.J."/>
            <person name="Karaoz U."/>
            <person name="Brodie E.L."/>
            <person name="Williams K.H."/>
            <person name="Hubbard S.S."/>
            <person name="Banfield J.F."/>
        </authorList>
    </citation>
    <scope>NUCLEOTIDE SEQUENCE [LARGE SCALE GENOMIC DNA]</scope>
</reference>
<organism evidence="2 3">
    <name type="scientific">Candidatus Colwellbacteria bacterium RIFCSPHIGHO2_02_FULL_43_15</name>
    <dbReference type="NCBI Taxonomy" id="1797686"/>
    <lineage>
        <taxon>Bacteria</taxon>
        <taxon>Candidatus Colwelliibacteriota</taxon>
    </lineage>
</organism>
<name>A0A1G1Z0C5_9BACT</name>
<dbReference type="Proteomes" id="UP000178651">
    <property type="component" value="Unassembled WGS sequence"/>
</dbReference>
<gene>
    <name evidence="2" type="ORF">A3D47_02105</name>
</gene>
<evidence type="ECO:0000256" key="1">
    <source>
        <dbReference type="SAM" id="Phobius"/>
    </source>
</evidence>